<organism evidence="2 3">
    <name type="scientific">Methanospirillum purgamenti</name>
    <dbReference type="NCBI Taxonomy" id="2834276"/>
    <lineage>
        <taxon>Archaea</taxon>
        <taxon>Methanobacteriati</taxon>
        <taxon>Methanobacteriota</taxon>
        <taxon>Stenosarchaea group</taxon>
        <taxon>Methanomicrobia</taxon>
        <taxon>Methanomicrobiales</taxon>
        <taxon>Methanospirillaceae</taxon>
        <taxon>Methanospirillum</taxon>
    </lineage>
</organism>
<protein>
    <submittedName>
        <fullName evidence="2">Gfo/Idh/MocA family oxidoreductase</fullName>
    </submittedName>
</protein>
<dbReference type="GeneID" id="65567429"/>
<dbReference type="Proteomes" id="UP000680656">
    <property type="component" value="Chromosome"/>
</dbReference>
<gene>
    <name evidence="2" type="ORF">KHC33_15090</name>
</gene>
<proteinExistence type="predicted"/>
<evidence type="ECO:0000259" key="1">
    <source>
        <dbReference type="Pfam" id="PF01408"/>
    </source>
</evidence>
<dbReference type="PANTHER" id="PTHR43377:SF1">
    <property type="entry name" value="BILIVERDIN REDUCTASE A"/>
    <property type="match status" value="1"/>
</dbReference>
<dbReference type="InterPro" id="IPR051450">
    <property type="entry name" value="Gfo/Idh/MocA_Oxidoreductases"/>
</dbReference>
<feature type="domain" description="Gfo/Idh/MocA-like oxidoreductase N-terminal" evidence="1">
    <location>
        <begin position="2"/>
        <end position="105"/>
    </location>
</feature>
<evidence type="ECO:0000313" key="2">
    <source>
        <dbReference type="EMBL" id="QVV88627.1"/>
    </source>
</evidence>
<accession>A0A8E7AVZ8</accession>
<dbReference type="Gene3D" id="3.30.360.10">
    <property type="entry name" value="Dihydrodipicolinate Reductase, domain 2"/>
    <property type="match status" value="1"/>
</dbReference>
<evidence type="ECO:0000313" key="3">
    <source>
        <dbReference type="Proteomes" id="UP000680656"/>
    </source>
</evidence>
<dbReference type="EMBL" id="CP075546">
    <property type="protein sequence ID" value="QVV88627.1"/>
    <property type="molecule type" value="Genomic_DNA"/>
</dbReference>
<dbReference type="KEGG" id="mrtj:KHC33_15090"/>
<reference evidence="2 3" key="1">
    <citation type="submission" date="2021-05" db="EMBL/GenBank/DDBJ databases">
        <title>A novel Methanospirillum isolate from a pyrite-forming mixed culture.</title>
        <authorList>
            <person name="Bunk B."/>
            <person name="Sproer C."/>
            <person name="Spring S."/>
            <person name="Pester M."/>
        </authorList>
    </citation>
    <scope>NUCLEOTIDE SEQUENCE [LARGE SCALE GENOMIC DNA]</scope>
    <source>
        <strain evidence="2 3">J.3.6.1-F.2.7.3</strain>
    </source>
</reference>
<dbReference type="InterPro" id="IPR000683">
    <property type="entry name" value="Gfo/Idh/MocA-like_OxRdtase_N"/>
</dbReference>
<sequence>MDVGVIGTGMMGQNHVRVYSQLKEVDSVVIYDVNNEQARKVASLNNVEVADSYSDLFHRVEAVSLCVPTQFHFNTALEVIKAGVNVLIEKPICLSSDEGKQLVQNIPDDLIVGVGHIERFNPIVNEISQIISEPLYIEFKRHNPTSSRITGSSVVEDLMIHDIDIMLHALGCSDVNVQAKGNEDVAAALCSSKNTLIYLSASRKSSKKIRMIHIEQEDMTIQGDFMSQEIYIHRKPGQYKVDRDRYVQENIVEKVLVAKQEPLRSELSSFLKSVKTNKPFSITTNEAIQNLELCEQIRGMF</sequence>
<dbReference type="PANTHER" id="PTHR43377">
    <property type="entry name" value="BILIVERDIN REDUCTASE A"/>
    <property type="match status" value="1"/>
</dbReference>
<dbReference type="Pfam" id="PF01408">
    <property type="entry name" value="GFO_IDH_MocA"/>
    <property type="match status" value="1"/>
</dbReference>
<dbReference type="AlphaFoldDB" id="A0A8E7AVZ8"/>
<keyword evidence="3" id="KW-1185">Reference proteome</keyword>
<dbReference type="Gene3D" id="3.40.50.720">
    <property type="entry name" value="NAD(P)-binding Rossmann-like Domain"/>
    <property type="match status" value="1"/>
</dbReference>
<dbReference type="RefSeq" id="WP_214419436.1">
    <property type="nucleotide sequence ID" value="NZ_CP075546.1"/>
</dbReference>
<dbReference type="InterPro" id="IPR036291">
    <property type="entry name" value="NAD(P)-bd_dom_sf"/>
</dbReference>
<name>A0A8E7AVZ8_9EURY</name>
<dbReference type="SUPFAM" id="SSF51735">
    <property type="entry name" value="NAD(P)-binding Rossmann-fold domains"/>
    <property type="match status" value="1"/>
</dbReference>
<dbReference type="GO" id="GO:0000166">
    <property type="term" value="F:nucleotide binding"/>
    <property type="evidence" value="ECO:0007669"/>
    <property type="project" value="InterPro"/>
</dbReference>